<keyword evidence="1" id="KW-0677">Repeat</keyword>
<dbReference type="CDD" id="cd21217">
    <property type="entry name" value="CH_PLS_FIM_rpt1"/>
    <property type="match status" value="1"/>
</dbReference>
<feature type="domain" description="Ras-GAP" evidence="4">
    <location>
        <begin position="712"/>
        <end position="964"/>
    </location>
</feature>
<dbReference type="InterPro" id="IPR036872">
    <property type="entry name" value="CH_dom_sf"/>
</dbReference>
<dbReference type="SMART" id="SM00033">
    <property type="entry name" value="CH"/>
    <property type="match status" value="2"/>
</dbReference>
<dbReference type="GO" id="GO:0005737">
    <property type="term" value="C:cytoplasm"/>
    <property type="evidence" value="ECO:0000318"/>
    <property type="project" value="GO_Central"/>
</dbReference>
<comment type="caution">
    <text evidence="6">The sequence shown here is derived from an EMBL/GenBank/DDBJ whole genome shotgun (WGS) entry which is preliminary data.</text>
</comment>
<evidence type="ECO:0000256" key="3">
    <source>
        <dbReference type="SAM" id="Coils"/>
    </source>
</evidence>
<feature type="coiled-coil region" evidence="3">
    <location>
        <begin position="321"/>
        <end position="565"/>
    </location>
</feature>
<dbReference type="SUPFAM" id="SSF47576">
    <property type="entry name" value="Calponin-homology domain, CH-domain"/>
    <property type="match status" value="1"/>
</dbReference>
<keyword evidence="7" id="KW-1185">Reference proteome</keyword>
<accession>Q552W4</accession>
<dbReference type="dictyBase" id="DDB_G0275731">
    <property type="gene designation" value="iqgD"/>
</dbReference>
<dbReference type="PaxDb" id="44689-DDB0232202"/>
<dbReference type="GO" id="GO:0051015">
    <property type="term" value="F:actin filament binding"/>
    <property type="evidence" value="ECO:0000318"/>
    <property type="project" value="GO_Central"/>
</dbReference>
<dbReference type="SMART" id="SM00323">
    <property type="entry name" value="RasGAP"/>
    <property type="match status" value="1"/>
</dbReference>
<dbReference type="SMR" id="Q552W4"/>
<dbReference type="RefSeq" id="XP_643564.1">
    <property type="nucleotide sequence ID" value="XM_638472.1"/>
</dbReference>
<dbReference type="GeneID" id="8620148"/>
<dbReference type="PANTHER" id="PTHR19961:SF76">
    <property type="entry name" value="CALPONIN-HOMOLOGY (CH) DOMAIN-CONTAINING PROTEIN"/>
    <property type="match status" value="1"/>
</dbReference>
<dbReference type="InParanoid" id="Q552W4"/>
<dbReference type="GO" id="GO:0051017">
    <property type="term" value="P:actin filament bundle assembly"/>
    <property type="evidence" value="ECO:0000318"/>
    <property type="project" value="GO_Central"/>
</dbReference>
<evidence type="ECO:0000313" key="7">
    <source>
        <dbReference type="Proteomes" id="UP000002195"/>
    </source>
</evidence>
<reference evidence="6 7" key="1">
    <citation type="journal article" date="2005" name="Nature">
        <title>The genome of the social amoeba Dictyostelium discoideum.</title>
        <authorList>
            <consortium name="The Dictyostelium discoideum Sequencing Consortium"/>
            <person name="Eichinger L."/>
            <person name="Pachebat J.A."/>
            <person name="Glockner G."/>
            <person name="Rajandream M.A."/>
            <person name="Sucgang R."/>
            <person name="Berriman M."/>
            <person name="Song J."/>
            <person name="Olsen R."/>
            <person name="Szafranski K."/>
            <person name="Xu Q."/>
            <person name="Tunggal B."/>
            <person name="Kummerfeld S."/>
            <person name="Madera M."/>
            <person name="Konfortov B.A."/>
            <person name="Rivero F."/>
            <person name="Bankier A.T."/>
            <person name="Lehmann R."/>
            <person name="Hamlin N."/>
            <person name="Davies R."/>
            <person name="Gaudet P."/>
            <person name="Fey P."/>
            <person name="Pilcher K."/>
            <person name="Chen G."/>
            <person name="Saunders D."/>
            <person name="Sodergren E."/>
            <person name="Davis P."/>
            <person name="Kerhornou A."/>
            <person name="Nie X."/>
            <person name="Hall N."/>
            <person name="Anjard C."/>
            <person name="Hemphill L."/>
            <person name="Bason N."/>
            <person name="Farbrother P."/>
            <person name="Desany B."/>
            <person name="Just E."/>
            <person name="Morio T."/>
            <person name="Rost R."/>
            <person name="Churcher C."/>
            <person name="Cooper J."/>
            <person name="Haydock S."/>
            <person name="van Driessche N."/>
            <person name="Cronin A."/>
            <person name="Goodhead I."/>
            <person name="Muzny D."/>
            <person name="Mourier T."/>
            <person name="Pain A."/>
            <person name="Lu M."/>
            <person name="Harper D."/>
            <person name="Lindsay R."/>
            <person name="Hauser H."/>
            <person name="James K."/>
            <person name="Quiles M."/>
            <person name="Madan Babu M."/>
            <person name="Saito T."/>
            <person name="Buchrieser C."/>
            <person name="Wardroper A."/>
            <person name="Felder M."/>
            <person name="Thangavelu M."/>
            <person name="Johnson D."/>
            <person name="Knights A."/>
            <person name="Loulseged H."/>
            <person name="Mungall K."/>
            <person name="Oliver K."/>
            <person name="Price C."/>
            <person name="Quail M.A."/>
            <person name="Urushihara H."/>
            <person name="Hernandez J."/>
            <person name="Rabbinowitsch E."/>
            <person name="Steffen D."/>
            <person name="Sanders M."/>
            <person name="Ma J."/>
            <person name="Kohara Y."/>
            <person name="Sharp S."/>
            <person name="Simmonds M."/>
            <person name="Spiegler S."/>
            <person name="Tivey A."/>
            <person name="Sugano S."/>
            <person name="White B."/>
            <person name="Walker D."/>
            <person name="Woodward J."/>
            <person name="Winckler T."/>
            <person name="Tanaka Y."/>
            <person name="Shaulsky G."/>
            <person name="Schleicher M."/>
            <person name="Weinstock G."/>
            <person name="Rosenthal A."/>
            <person name="Cox E.C."/>
            <person name="Chisholm R.L."/>
            <person name="Gibbs R."/>
            <person name="Loomis W.F."/>
            <person name="Platzer M."/>
            <person name="Kay R.R."/>
            <person name="Williams J."/>
            <person name="Dear P.H."/>
            <person name="Noegel A.A."/>
            <person name="Barrell B."/>
            <person name="Kuspa A."/>
        </authorList>
    </citation>
    <scope>NUCLEOTIDE SEQUENCE [LARGE SCALE GENOMIC DNA]</scope>
    <source>
        <strain evidence="6 7">AX4</strain>
    </source>
</reference>
<dbReference type="eggNOG" id="KOG2128">
    <property type="taxonomic scope" value="Eukaryota"/>
</dbReference>
<dbReference type="PANTHER" id="PTHR19961">
    <property type="entry name" value="FIMBRIN/PLASTIN"/>
    <property type="match status" value="1"/>
</dbReference>
<dbReference type="Gene3D" id="1.10.418.10">
    <property type="entry name" value="Calponin-like domain"/>
    <property type="match status" value="2"/>
</dbReference>
<dbReference type="FunFam" id="1.10.418.10:FF:000042">
    <property type="entry name" value="Fimbrin, putative"/>
    <property type="match status" value="1"/>
</dbReference>
<dbReference type="Proteomes" id="UP000002195">
    <property type="component" value="Unassembled WGS sequence"/>
</dbReference>
<dbReference type="Gene3D" id="1.10.506.10">
    <property type="entry name" value="GTPase Activation - p120gap, domain 1"/>
    <property type="match status" value="1"/>
</dbReference>
<dbReference type="VEuPathDB" id="AmoebaDB:DDB_G0275731"/>
<dbReference type="SUPFAM" id="SSF143885">
    <property type="entry name" value="RGC domain-like"/>
    <property type="match status" value="1"/>
</dbReference>
<dbReference type="GO" id="GO:0051639">
    <property type="term" value="P:actin filament network formation"/>
    <property type="evidence" value="ECO:0000318"/>
    <property type="project" value="GO_Central"/>
</dbReference>
<dbReference type="GO" id="GO:0032432">
    <property type="term" value="C:actin filament bundle"/>
    <property type="evidence" value="ECO:0000318"/>
    <property type="project" value="GO_Central"/>
</dbReference>
<dbReference type="Pfam" id="PF00307">
    <property type="entry name" value="CH"/>
    <property type="match status" value="2"/>
</dbReference>
<evidence type="ECO:0000256" key="2">
    <source>
        <dbReference type="ARBA" id="ARBA00023203"/>
    </source>
</evidence>
<evidence type="ECO:0008006" key="8">
    <source>
        <dbReference type="Google" id="ProtNLM"/>
    </source>
</evidence>
<dbReference type="eggNOG" id="KOG0046">
    <property type="taxonomic scope" value="Eukaryota"/>
</dbReference>
<dbReference type="EMBL" id="AAFI02000013">
    <property type="protein sequence ID" value="EAL69616.1"/>
    <property type="molecule type" value="Genomic_DNA"/>
</dbReference>
<dbReference type="AlphaFoldDB" id="Q552W4"/>
<evidence type="ECO:0000313" key="6">
    <source>
        <dbReference type="EMBL" id="EAL69616.1"/>
    </source>
</evidence>
<dbReference type="InterPro" id="IPR001936">
    <property type="entry name" value="RasGAP_dom"/>
</dbReference>
<dbReference type="KEGG" id="ddi:DDB_G0275731"/>
<feature type="domain" description="Calponin-homology (CH)" evidence="5">
    <location>
        <begin position="207"/>
        <end position="313"/>
    </location>
</feature>
<dbReference type="PROSITE" id="PS50021">
    <property type="entry name" value="CH"/>
    <property type="match status" value="2"/>
</dbReference>
<dbReference type="GO" id="GO:0005884">
    <property type="term" value="C:actin filament"/>
    <property type="evidence" value="ECO:0000318"/>
    <property type="project" value="GO_Central"/>
</dbReference>
<evidence type="ECO:0000259" key="5">
    <source>
        <dbReference type="PROSITE" id="PS50021"/>
    </source>
</evidence>
<protein>
    <recommendedName>
        <fullName evidence="8">Calponin-homology (CH) domain-containing protein</fullName>
    </recommendedName>
</protein>
<dbReference type="OMA" id="GVKCFLT"/>
<dbReference type="PROSITE" id="PS50018">
    <property type="entry name" value="RAS_GTPASE_ACTIV_2"/>
    <property type="match status" value="1"/>
</dbReference>
<evidence type="ECO:0000256" key="1">
    <source>
        <dbReference type="ARBA" id="ARBA00022737"/>
    </source>
</evidence>
<dbReference type="PhylomeDB" id="Q552W4"/>
<feature type="domain" description="Calponin-homology (CH)" evidence="5">
    <location>
        <begin position="55"/>
        <end position="173"/>
    </location>
</feature>
<dbReference type="InterPro" id="IPR008936">
    <property type="entry name" value="Rho_GTPase_activation_prot"/>
</dbReference>
<proteinExistence type="predicted"/>
<dbReference type="HOGENOM" id="CLU_255348_0_0_1"/>
<sequence>MTYTDSRYNTLNRGSKKMDPPFITQEVLASAKISKKDNILINANAEDGSVHTFSEEEKVAYSKFITERLIDQEDVLSNYVPIDPSTDQLFVNCTDGVLLNKLMESLFLTQVNLKGLCIKNKMNPFEMIQNQNIVIKNAIEVGCIIVNIGAQDLMNATPYLVLGVIWQIIKQGLLSKVNQNANEILEILFEEDSVKEVDNTQNQSDEHSAEEILLRWVNYHLEKEGCERRISNFSEDIQDSVVYSHLFHQLVPIEFENLVSTIHSESNLFSRAELITKACEKIGVKCFLTPSDIALGHPKLNLALVASLFNSEAAIANLRKEREEKHRTDQERLERERLERERIERERLERERLEQERLERERLERERLEKQRQEMERIEQERIELERLERERLEQERLEQERIERERLERERLEQERLEQERLERERLEQERLECERLERERLEQERLEQERLERERIELEELERIERERLEYEERERIERERIEREREELEEQERLEYERLEQERIEREEMERIERERIEREEFERLEEERIEREREEALRLEAERLERELRERERITRQSELERIEYNKEYKICIRIQKRMIDDTSLTDNMTKLIGDITELKRNIIGELRNTTHHQAELKKLTKSIDRVLENKNEGKKLKKQKKVIIKPVKGVPNGLDPNKMKNYQSLFYYLQTRPEVMGKLLFLLDRNQMGKTFDNLLLSMFPYEISPREEDLFLKALTVGIEYQIKYSETLQDFLQSESVPMKLLYQYFKKKGFKYLKEIITPLILKVLDQTDLNLNFDPYWIQKEIQIAKELKDGKKSEKKTLDQTFEQLMANNDVVSIFNSRCLQLVELGNAFLERITKSIEQLPVQLRYLCRIIAEKSKYAFPTNNTNNHHNGGGISSDESGSTTANITLNNNRSKQLPENREKYISYFLIIYRFIIPIISSPDLLNELVLLQHPYITKQSRFNLSQLSRLIQSVFSEKPWMNYFPTVYLNKWIIQNSSSADKFLCQVAQVPDLDELIHYSEYNEIMLENNIKFCSVINISEIIWLHETILSNFYDLEDIGTLKEVSEKSIQNLAERAINSKLDKGKYVTAARQSTPAIMTSQKSQNWPLKKYLDEIDFPIQLPEQGDRSIQLSFINRLDQLNEQSIDLWKECKLWMIDILSKSQPPKKNANTIEIIREAIDYFKTGSNSSENLSIINKSNELISRLRTFDRDQCTDGLDGGGPDNFNLFLLDVEKELATILRKNKVMRSELTRLHSLLKSIRIDAAPLEHLTKFQNEQLEKAIVKKQLKTTQLTPLPKDKSTIKPHKFILLDLVKKGMILRCELPESSFSKTKIYIKSLGPGLFEIEAKFGPITKSLQLELDDLLEKSKNHIDEFPLEGITLDVTLTIHLLMKLFSL</sequence>
<dbReference type="InterPro" id="IPR039959">
    <property type="entry name" value="Fimbrin/Plastin"/>
</dbReference>
<dbReference type="STRING" id="44689.Q552W4"/>
<keyword evidence="3" id="KW-0175">Coiled coil</keyword>
<keyword evidence="2" id="KW-0009">Actin-binding</keyword>
<dbReference type="Pfam" id="PF00616">
    <property type="entry name" value="RasGAP"/>
    <property type="match status" value="1"/>
</dbReference>
<gene>
    <name evidence="6" type="ORF">DDB_G0275731</name>
</gene>
<dbReference type="SUPFAM" id="SSF48350">
    <property type="entry name" value="GTPase activation domain, GAP"/>
    <property type="match status" value="1"/>
</dbReference>
<name>Q552W4_DICDI</name>
<organism evidence="6 7">
    <name type="scientific">Dictyostelium discoideum</name>
    <name type="common">Social amoeba</name>
    <dbReference type="NCBI Taxonomy" id="44689"/>
    <lineage>
        <taxon>Eukaryota</taxon>
        <taxon>Amoebozoa</taxon>
        <taxon>Evosea</taxon>
        <taxon>Eumycetozoa</taxon>
        <taxon>Dictyostelia</taxon>
        <taxon>Dictyosteliales</taxon>
        <taxon>Dictyosteliaceae</taxon>
        <taxon>Dictyostelium</taxon>
    </lineage>
</organism>
<evidence type="ECO:0000259" key="4">
    <source>
        <dbReference type="PROSITE" id="PS50018"/>
    </source>
</evidence>
<dbReference type="InterPro" id="IPR001715">
    <property type="entry name" value="CH_dom"/>
</dbReference>